<dbReference type="SUPFAM" id="SSF101307">
    <property type="entry name" value="YutG-like"/>
    <property type="match status" value="1"/>
</dbReference>
<feature type="transmembrane region" description="Helical" evidence="1">
    <location>
        <begin position="46"/>
        <end position="64"/>
    </location>
</feature>
<feature type="domain" description="YutG/PgpA" evidence="2">
    <location>
        <begin position="13"/>
        <end position="152"/>
    </location>
</feature>
<keyword evidence="1" id="KW-0472">Membrane</keyword>
<feature type="transmembrane region" description="Helical" evidence="1">
    <location>
        <begin position="139"/>
        <end position="159"/>
    </location>
</feature>
<dbReference type="Pfam" id="PF04608">
    <property type="entry name" value="PgpA"/>
    <property type="match status" value="1"/>
</dbReference>
<evidence type="ECO:0000256" key="1">
    <source>
        <dbReference type="SAM" id="Phobius"/>
    </source>
</evidence>
<name>A0A9D2HMB5_9BACT</name>
<dbReference type="EMBL" id="DWZD01000007">
    <property type="protein sequence ID" value="HJA78108.1"/>
    <property type="molecule type" value="Genomic_DNA"/>
</dbReference>
<reference evidence="3" key="1">
    <citation type="journal article" date="2021" name="PeerJ">
        <title>Extensive microbial diversity within the chicken gut microbiome revealed by metagenomics and culture.</title>
        <authorList>
            <person name="Gilroy R."/>
            <person name="Ravi A."/>
            <person name="Getino M."/>
            <person name="Pursley I."/>
            <person name="Horton D.L."/>
            <person name="Alikhan N.F."/>
            <person name="Baker D."/>
            <person name="Gharbi K."/>
            <person name="Hall N."/>
            <person name="Watson M."/>
            <person name="Adriaenssens E.M."/>
            <person name="Foster-Nyarko E."/>
            <person name="Jarju S."/>
            <person name="Secka A."/>
            <person name="Antonio M."/>
            <person name="Oren A."/>
            <person name="Chaudhuri R.R."/>
            <person name="La Ragione R."/>
            <person name="Hildebrand F."/>
            <person name="Pallen M.J."/>
        </authorList>
    </citation>
    <scope>NUCLEOTIDE SEQUENCE</scope>
    <source>
        <strain evidence="3">5032</strain>
    </source>
</reference>
<dbReference type="AlphaFoldDB" id="A0A9D2HMB5"/>
<dbReference type="PIRSF" id="PIRSF006162">
    <property type="entry name" value="PgpA"/>
    <property type="match status" value="1"/>
</dbReference>
<organism evidence="3 4">
    <name type="scientific">Candidatus Desulfovibrio intestinavium</name>
    <dbReference type="NCBI Taxonomy" id="2838534"/>
    <lineage>
        <taxon>Bacteria</taxon>
        <taxon>Pseudomonadati</taxon>
        <taxon>Thermodesulfobacteriota</taxon>
        <taxon>Desulfovibrionia</taxon>
        <taxon>Desulfovibrionales</taxon>
        <taxon>Desulfovibrionaceae</taxon>
        <taxon>Desulfovibrio</taxon>
    </lineage>
</organism>
<dbReference type="InterPro" id="IPR026037">
    <property type="entry name" value="PgpA"/>
</dbReference>
<keyword evidence="1" id="KW-1133">Transmembrane helix</keyword>
<dbReference type="GO" id="GO:0008962">
    <property type="term" value="F:phosphatidylglycerophosphatase activity"/>
    <property type="evidence" value="ECO:0007669"/>
    <property type="project" value="InterPro"/>
</dbReference>
<evidence type="ECO:0000313" key="4">
    <source>
        <dbReference type="Proteomes" id="UP000823821"/>
    </source>
</evidence>
<dbReference type="PANTHER" id="PTHR36305">
    <property type="entry name" value="PHOSPHATIDYLGLYCEROPHOSPHATASE A"/>
    <property type="match status" value="1"/>
</dbReference>
<dbReference type="CDD" id="cd06971">
    <property type="entry name" value="PgpA"/>
    <property type="match status" value="1"/>
</dbReference>
<dbReference type="InterPro" id="IPR007686">
    <property type="entry name" value="YutG/PgpA"/>
</dbReference>
<gene>
    <name evidence="3" type="ORF">H9784_00850</name>
</gene>
<feature type="transmembrane region" description="Helical" evidence="1">
    <location>
        <begin position="76"/>
        <end position="95"/>
    </location>
</feature>
<proteinExistence type="predicted"/>
<sequence length="163" mass="17626">MPQWIILGFCRLGVAGLSPIMPGTCGTALACLLAPWCFLPLPPWARLGLLALLFVLGALAATRAEILLGRSDPGEVVIDELVGVWLVLLPFAYSAKSVPWDLLLAAFLLFRFFDMVKPWPVRASERWLPGGWGVMLDDVVAGCLALVCLTLLCWLLGIVPGRG</sequence>
<accession>A0A9D2HMB5</accession>
<reference evidence="3" key="2">
    <citation type="submission" date="2021-04" db="EMBL/GenBank/DDBJ databases">
        <authorList>
            <person name="Gilroy R."/>
        </authorList>
    </citation>
    <scope>NUCLEOTIDE SEQUENCE</scope>
    <source>
        <strain evidence="3">5032</strain>
    </source>
</reference>
<comment type="caution">
    <text evidence="3">The sequence shown here is derived from an EMBL/GenBank/DDBJ whole genome shotgun (WGS) entry which is preliminary data.</text>
</comment>
<dbReference type="InterPro" id="IPR036681">
    <property type="entry name" value="PgpA-like_sf"/>
</dbReference>
<keyword evidence="1" id="KW-0812">Transmembrane</keyword>
<dbReference type="PANTHER" id="PTHR36305:SF1">
    <property type="entry name" value="PHOSPHATIDYLGLYCEROPHOSPHATASE A"/>
    <property type="match status" value="1"/>
</dbReference>
<feature type="transmembrane region" description="Helical" evidence="1">
    <location>
        <begin position="20"/>
        <end position="39"/>
    </location>
</feature>
<evidence type="ECO:0000313" key="3">
    <source>
        <dbReference type="EMBL" id="HJA78108.1"/>
    </source>
</evidence>
<protein>
    <submittedName>
        <fullName evidence="3">Phosphatidylglycerophosphatase A</fullName>
    </submittedName>
</protein>
<evidence type="ECO:0000259" key="2">
    <source>
        <dbReference type="Pfam" id="PF04608"/>
    </source>
</evidence>
<dbReference type="Proteomes" id="UP000823821">
    <property type="component" value="Unassembled WGS sequence"/>
</dbReference>
<dbReference type="GO" id="GO:0006629">
    <property type="term" value="P:lipid metabolic process"/>
    <property type="evidence" value="ECO:0007669"/>
    <property type="project" value="InterPro"/>
</dbReference>